<gene>
    <name evidence="3" type="primary">limB_4</name>
    <name evidence="3" type="ORF">NCTC13184_04191</name>
</gene>
<dbReference type="SUPFAM" id="SSF51679">
    <property type="entry name" value="Bacterial luciferase-like"/>
    <property type="match status" value="1"/>
</dbReference>
<dbReference type="RefSeq" id="WP_062968577.1">
    <property type="nucleotide sequence ID" value="NZ_JAJFOE010000001.1"/>
</dbReference>
<dbReference type="InterPro" id="IPR036661">
    <property type="entry name" value="Luciferase-like_sf"/>
</dbReference>
<keyword evidence="1 3" id="KW-0560">Oxidoreductase</keyword>
<keyword evidence="3" id="KW-0503">Monooxygenase</keyword>
<evidence type="ECO:0000256" key="1">
    <source>
        <dbReference type="ARBA" id="ARBA00023002"/>
    </source>
</evidence>
<dbReference type="OrthoDB" id="675245at2"/>
<feature type="domain" description="Luciferase-like" evidence="2">
    <location>
        <begin position="15"/>
        <end position="307"/>
    </location>
</feature>
<dbReference type="PANTHER" id="PTHR43244:SF1">
    <property type="entry name" value="5,10-METHYLENETETRAHYDROMETHANOPTERIN REDUCTASE"/>
    <property type="match status" value="1"/>
</dbReference>
<accession>A0A378WY45</accession>
<protein>
    <submittedName>
        <fullName evidence="3">Limonene 1,2-monooxygenase</fullName>
        <ecNumber evidence="3">1.14.13.107</ecNumber>
    </submittedName>
</protein>
<dbReference type="InterPro" id="IPR050564">
    <property type="entry name" value="F420-G6PD/mer"/>
</dbReference>
<dbReference type="Gene3D" id="3.20.20.30">
    <property type="entry name" value="Luciferase-like domain"/>
    <property type="match status" value="1"/>
</dbReference>
<name>A0A378WY45_9NOCA</name>
<sequence>MALSGGERIGLLIASGTAPEDIAEIARSSERMGFHELWLPEDYFFIGGVAGAAIALGATERIPVGIGVVASTVRHPAVTAMEIATLARAFPNRIMPGIGHGIPAWIGQMGLTPRSPMAALRESLTSIRALLGGQSVSVEGKAFTFRDVSLAHSAESHVPLYTGVLGDKGIALTGELADGLLVSALSPVEYVASARVKLDSAAAAAGREKRLGVSVLLLANLTDDDSKVPALRQEMRELLAFYIAATGPCALFGAIGANDQIGDMLSRGGAEVVAAEMPESWIDAFALVGSPADCRARMTQYFAAGADSVVVSPVPAGSAGRTLSVLEQMLH</sequence>
<reference evidence="3 4" key="1">
    <citation type="submission" date="2018-06" db="EMBL/GenBank/DDBJ databases">
        <authorList>
            <consortium name="Pathogen Informatics"/>
            <person name="Doyle S."/>
        </authorList>
    </citation>
    <scope>NUCLEOTIDE SEQUENCE [LARGE SCALE GENOMIC DNA]</scope>
    <source>
        <strain evidence="3 4">NCTC13184</strain>
    </source>
</reference>
<dbReference type="InterPro" id="IPR011251">
    <property type="entry name" value="Luciferase-like_dom"/>
</dbReference>
<dbReference type="Proteomes" id="UP000255082">
    <property type="component" value="Unassembled WGS sequence"/>
</dbReference>
<dbReference type="PANTHER" id="PTHR43244">
    <property type="match status" value="1"/>
</dbReference>
<proteinExistence type="predicted"/>
<organism evidence="3 4">
    <name type="scientific">Nocardia africana</name>
    <dbReference type="NCBI Taxonomy" id="134964"/>
    <lineage>
        <taxon>Bacteria</taxon>
        <taxon>Bacillati</taxon>
        <taxon>Actinomycetota</taxon>
        <taxon>Actinomycetes</taxon>
        <taxon>Mycobacteriales</taxon>
        <taxon>Nocardiaceae</taxon>
        <taxon>Nocardia</taxon>
    </lineage>
</organism>
<dbReference type="EMBL" id="UGRU01000001">
    <property type="protein sequence ID" value="SUA45667.1"/>
    <property type="molecule type" value="Genomic_DNA"/>
</dbReference>
<dbReference type="Pfam" id="PF00296">
    <property type="entry name" value="Bac_luciferase"/>
    <property type="match status" value="1"/>
</dbReference>
<evidence type="ECO:0000313" key="3">
    <source>
        <dbReference type="EMBL" id="SUA45667.1"/>
    </source>
</evidence>
<dbReference type="CDD" id="cd01097">
    <property type="entry name" value="Tetrahydromethanopterin_reductase"/>
    <property type="match status" value="1"/>
</dbReference>
<dbReference type="GO" id="GO:0052601">
    <property type="term" value="F:limonene 1,2-monooxygenase [NAD(P)H) activity"/>
    <property type="evidence" value="ECO:0007669"/>
    <property type="project" value="UniProtKB-EC"/>
</dbReference>
<evidence type="ECO:0000313" key="4">
    <source>
        <dbReference type="Proteomes" id="UP000255082"/>
    </source>
</evidence>
<dbReference type="EC" id="1.14.13.107" evidence="3"/>
<dbReference type="AlphaFoldDB" id="A0A378WY45"/>
<evidence type="ECO:0000259" key="2">
    <source>
        <dbReference type="Pfam" id="PF00296"/>
    </source>
</evidence>